<keyword evidence="1" id="KW-0479">Metal-binding</keyword>
<dbReference type="STRING" id="1328760.A0A165J7M4"/>
<gene>
    <name evidence="6" type="ORF">L228DRAFT_234985</name>
</gene>
<dbReference type="Gene3D" id="4.10.240.10">
    <property type="entry name" value="Zn(2)-C6 fungal-type DNA-binding domain"/>
    <property type="match status" value="1"/>
</dbReference>
<dbReference type="RefSeq" id="XP_018191409.1">
    <property type="nucleotide sequence ID" value="XM_018330681.1"/>
</dbReference>
<keyword evidence="4" id="KW-0539">Nucleus</keyword>
<dbReference type="GO" id="GO:0000981">
    <property type="term" value="F:DNA-binding transcription factor activity, RNA polymerase II-specific"/>
    <property type="evidence" value="ECO:0007669"/>
    <property type="project" value="InterPro"/>
</dbReference>
<protein>
    <recommendedName>
        <fullName evidence="5">Zn(2)-C6 fungal-type domain-containing protein</fullName>
    </recommendedName>
</protein>
<dbReference type="GO" id="GO:0005634">
    <property type="term" value="C:nucleus"/>
    <property type="evidence" value="ECO:0007669"/>
    <property type="project" value="TreeGrafter"/>
</dbReference>
<organism evidence="6 7">
    <name type="scientific">Xylona heveae (strain CBS 132557 / TC161)</name>
    <dbReference type="NCBI Taxonomy" id="1328760"/>
    <lineage>
        <taxon>Eukaryota</taxon>
        <taxon>Fungi</taxon>
        <taxon>Dikarya</taxon>
        <taxon>Ascomycota</taxon>
        <taxon>Pezizomycotina</taxon>
        <taxon>Xylonomycetes</taxon>
        <taxon>Xylonales</taxon>
        <taxon>Xylonaceae</taxon>
        <taxon>Xylona</taxon>
    </lineage>
</organism>
<dbReference type="InterPro" id="IPR036864">
    <property type="entry name" value="Zn2-C6_fun-type_DNA-bd_sf"/>
</dbReference>
<dbReference type="CDD" id="cd00067">
    <property type="entry name" value="GAL4"/>
    <property type="match status" value="1"/>
</dbReference>
<dbReference type="PROSITE" id="PS50048">
    <property type="entry name" value="ZN2_CY6_FUNGAL_2"/>
    <property type="match status" value="1"/>
</dbReference>
<evidence type="ECO:0000256" key="2">
    <source>
        <dbReference type="ARBA" id="ARBA00023015"/>
    </source>
</evidence>
<dbReference type="SMART" id="SM00066">
    <property type="entry name" value="GAL4"/>
    <property type="match status" value="1"/>
</dbReference>
<evidence type="ECO:0000313" key="7">
    <source>
        <dbReference type="Proteomes" id="UP000076632"/>
    </source>
</evidence>
<evidence type="ECO:0000256" key="1">
    <source>
        <dbReference type="ARBA" id="ARBA00022723"/>
    </source>
</evidence>
<dbReference type="GO" id="GO:0008270">
    <property type="term" value="F:zinc ion binding"/>
    <property type="evidence" value="ECO:0007669"/>
    <property type="project" value="InterPro"/>
</dbReference>
<dbReference type="PANTHER" id="PTHR47424">
    <property type="entry name" value="REGULATORY PROTEIN GAL4"/>
    <property type="match status" value="1"/>
</dbReference>
<dbReference type="OrthoDB" id="3364175at2759"/>
<accession>A0A165J7M4</accession>
<evidence type="ECO:0000256" key="3">
    <source>
        <dbReference type="ARBA" id="ARBA00023163"/>
    </source>
</evidence>
<keyword evidence="7" id="KW-1185">Reference proteome</keyword>
<dbReference type="EMBL" id="KV407454">
    <property type="protein sequence ID" value="KZF25854.1"/>
    <property type="molecule type" value="Genomic_DNA"/>
</dbReference>
<dbReference type="GO" id="GO:0000978">
    <property type="term" value="F:RNA polymerase II cis-regulatory region sequence-specific DNA binding"/>
    <property type="evidence" value="ECO:0007669"/>
    <property type="project" value="TreeGrafter"/>
</dbReference>
<sequence length="532" mass="59451">MPKSSKSASGPIELRACTECRKLKSKCSGVAPCQYCSRSKKPCLFDRPPSRTPLTRRNLDDAERRCTNLIALIRKLNPEVDIEDALKTVSGTGVPATEVLLERLKSGDSGGESPSSPDRLEWDEASLASSWRVQKEAPDGMASLPSQSTGSGYLAIGDWILGDESEIEQSRYYMVARSQLSMRLHREPPAESTADTLFNERRRVIWWIVFCFDSGFSLTTGRPIMASDCFVETRIPRNINDSECTLNSFLPAPTEWPTTYSAIIAHARLASIGNKVYNDIFSAPKKTPYDLRISRSLDHQFKAWKLSLPVYFTAQDVPHWFRGPRAIVGWKEQNLRMMLWWGSQAHCNSLSDGEEVQNTCYYAAVETIHNVTTFCQDYPDTLNLCLTCLAATNQDLWDFSITRARNCLAQLSQKSKAATRCLAVVDKIRNISQPSESASTVLTEPPPDNYNGSVQLEADLTNKDTYTTAFAIDPALETIFERNSSNMDIFEDLQGFLSTDEAQSFDYFLGDASTTNDTQGWSMPGDLSLELT</sequence>
<evidence type="ECO:0000256" key="4">
    <source>
        <dbReference type="ARBA" id="ARBA00023242"/>
    </source>
</evidence>
<dbReference type="GeneID" id="28895818"/>
<dbReference type="GO" id="GO:0006351">
    <property type="term" value="P:DNA-templated transcription"/>
    <property type="evidence" value="ECO:0007669"/>
    <property type="project" value="InterPro"/>
</dbReference>
<dbReference type="AlphaFoldDB" id="A0A165J7M4"/>
<dbReference type="CDD" id="cd12148">
    <property type="entry name" value="fungal_TF_MHR"/>
    <property type="match status" value="1"/>
</dbReference>
<dbReference type="InterPro" id="IPR001138">
    <property type="entry name" value="Zn2Cys6_DnaBD"/>
</dbReference>
<dbReference type="InterPro" id="IPR051127">
    <property type="entry name" value="Fungal_SecMet_Regulators"/>
</dbReference>
<dbReference type="PROSITE" id="PS00463">
    <property type="entry name" value="ZN2_CY6_FUNGAL_1"/>
    <property type="match status" value="1"/>
</dbReference>
<dbReference type="SUPFAM" id="SSF57701">
    <property type="entry name" value="Zn2/Cys6 DNA-binding domain"/>
    <property type="match status" value="1"/>
</dbReference>
<keyword evidence="3" id="KW-0804">Transcription</keyword>
<dbReference type="Pfam" id="PF04082">
    <property type="entry name" value="Fungal_trans"/>
    <property type="match status" value="1"/>
</dbReference>
<dbReference type="Proteomes" id="UP000076632">
    <property type="component" value="Unassembled WGS sequence"/>
</dbReference>
<keyword evidence="2" id="KW-0805">Transcription regulation</keyword>
<name>A0A165J7M4_XYLHT</name>
<feature type="domain" description="Zn(2)-C6 fungal-type" evidence="5">
    <location>
        <begin position="16"/>
        <end position="45"/>
    </location>
</feature>
<dbReference type="SMART" id="SM00906">
    <property type="entry name" value="Fungal_trans"/>
    <property type="match status" value="1"/>
</dbReference>
<dbReference type="Pfam" id="PF00172">
    <property type="entry name" value="Zn_clus"/>
    <property type="match status" value="1"/>
</dbReference>
<reference evidence="6 7" key="1">
    <citation type="journal article" date="2016" name="Fungal Biol.">
        <title>The genome of Xylona heveae provides a window into fungal endophytism.</title>
        <authorList>
            <person name="Gazis R."/>
            <person name="Kuo A."/>
            <person name="Riley R."/>
            <person name="LaButti K."/>
            <person name="Lipzen A."/>
            <person name="Lin J."/>
            <person name="Amirebrahimi M."/>
            <person name="Hesse C.N."/>
            <person name="Spatafora J.W."/>
            <person name="Henrissat B."/>
            <person name="Hainaut M."/>
            <person name="Grigoriev I.V."/>
            <person name="Hibbett D.S."/>
        </authorList>
    </citation>
    <scope>NUCLEOTIDE SEQUENCE [LARGE SCALE GENOMIC DNA]</scope>
    <source>
        <strain evidence="6 7">TC161</strain>
    </source>
</reference>
<dbReference type="PANTHER" id="PTHR47424:SF2">
    <property type="entry name" value="TRANSCRIPTION FACTOR DOMAIN-CONTAINING PROTEIN-RELATED"/>
    <property type="match status" value="1"/>
</dbReference>
<dbReference type="InParanoid" id="A0A165J7M4"/>
<evidence type="ECO:0000259" key="5">
    <source>
        <dbReference type="PROSITE" id="PS50048"/>
    </source>
</evidence>
<proteinExistence type="predicted"/>
<dbReference type="GO" id="GO:0000435">
    <property type="term" value="P:positive regulation of transcription from RNA polymerase II promoter by galactose"/>
    <property type="evidence" value="ECO:0007669"/>
    <property type="project" value="TreeGrafter"/>
</dbReference>
<dbReference type="InterPro" id="IPR007219">
    <property type="entry name" value="XnlR_reg_dom"/>
</dbReference>
<evidence type="ECO:0000313" key="6">
    <source>
        <dbReference type="EMBL" id="KZF25854.1"/>
    </source>
</evidence>
<dbReference type="OMA" id="RRVVWWI"/>